<evidence type="ECO:0000256" key="6">
    <source>
        <dbReference type="ARBA" id="ARBA00023004"/>
    </source>
</evidence>
<keyword evidence="6" id="KW-0408">Iron</keyword>
<dbReference type="PANTHER" id="PTHR32552:SF81">
    <property type="entry name" value="TONB-DEPENDENT OUTER MEMBRANE RECEPTOR"/>
    <property type="match status" value="1"/>
</dbReference>
<dbReference type="InterPro" id="IPR012910">
    <property type="entry name" value="Plug_dom"/>
</dbReference>
<proteinExistence type="inferred from homology"/>
<feature type="signal peptide" evidence="13">
    <location>
        <begin position="1"/>
        <end position="24"/>
    </location>
</feature>
<evidence type="ECO:0000313" key="17">
    <source>
        <dbReference type="Proteomes" id="UP001595444"/>
    </source>
</evidence>
<keyword evidence="5 11" id="KW-0812">Transmembrane</keyword>
<evidence type="ECO:0000256" key="11">
    <source>
        <dbReference type="PROSITE-ProRule" id="PRU01360"/>
    </source>
</evidence>
<keyword evidence="17" id="KW-1185">Reference proteome</keyword>
<evidence type="ECO:0000256" key="3">
    <source>
        <dbReference type="ARBA" id="ARBA00022452"/>
    </source>
</evidence>
<evidence type="ECO:0000256" key="7">
    <source>
        <dbReference type="ARBA" id="ARBA00023065"/>
    </source>
</evidence>
<dbReference type="RefSeq" id="WP_194213743.1">
    <property type="nucleotide sequence ID" value="NZ_CP061205.1"/>
</dbReference>
<dbReference type="InterPro" id="IPR036942">
    <property type="entry name" value="Beta-barrel_TonB_sf"/>
</dbReference>
<accession>A0ABV7D6K1</accession>
<keyword evidence="2 11" id="KW-0813">Transport</keyword>
<evidence type="ECO:0000313" key="16">
    <source>
        <dbReference type="EMBL" id="MFC3052599.1"/>
    </source>
</evidence>
<dbReference type="PROSITE" id="PS52016">
    <property type="entry name" value="TONB_DEPENDENT_REC_3"/>
    <property type="match status" value="1"/>
</dbReference>
<reference evidence="17" key="1">
    <citation type="journal article" date="2019" name="Int. J. Syst. Evol. Microbiol.">
        <title>The Global Catalogue of Microorganisms (GCM) 10K type strain sequencing project: providing services to taxonomists for standard genome sequencing and annotation.</title>
        <authorList>
            <consortium name="The Broad Institute Genomics Platform"/>
            <consortium name="The Broad Institute Genome Sequencing Center for Infectious Disease"/>
            <person name="Wu L."/>
            <person name="Ma J."/>
        </authorList>
    </citation>
    <scope>NUCLEOTIDE SEQUENCE [LARGE SCALE GENOMIC DNA]</scope>
    <source>
        <strain evidence="17">KCTC 62164</strain>
    </source>
</reference>
<keyword evidence="3 11" id="KW-1134">Transmembrane beta strand</keyword>
<evidence type="ECO:0000259" key="15">
    <source>
        <dbReference type="Pfam" id="PF07715"/>
    </source>
</evidence>
<evidence type="ECO:0000256" key="9">
    <source>
        <dbReference type="ARBA" id="ARBA00023136"/>
    </source>
</evidence>
<evidence type="ECO:0000256" key="5">
    <source>
        <dbReference type="ARBA" id="ARBA00022692"/>
    </source>
</evidence>
<dbReference type="Gene3D" id="2.40.170.20">
    <property type="entry name" value="TonB-dependent receptor, beta-barrel domain"/>
    <property type="match status" value="1"/>
</dbReference>
<protein>
    <submittedName>
        <fullName evidence="16">TonB-dependent receptor</fullName>
    </submittedName>
</protein>
<evidence type="ECO:0000256" key="8">
    <source>
        <dbReference type="ARBA" id="ARBA00023077"/>
    </source>
</evidence>
<comment type="subcellular location">
    <subcellularLocation>
        <location evidence="1 11">Cell outer membrane</location>
        <topology evidence="1 11">Multi-pass membrane protein</topology>
    </subcellularLocation>
</comment>
<organism evidence="16 17">
    <name type="scientific">Kordiimonas pumila</name>
    <dbReference type="NCBI Taxonomy" id="2161677"/>
    <lineage>
        <taxon>Bacteria</taxon>
        <taxon>Pseudomonadati</taxon>
        <taxon>Pseudomonadota</taxon>
        <taxon>Alphaproteobacteria</taxon>
        <taxon>Kordiimonadales</taxon>
        <taxon>Kordiimonadaceae</taxon>
        <taxon>Kordiimonas</taxon>
    </lineage>
</organism>
<feature type="chain" id="PRO_5045416172" evidence="13">
    <location>
        <begin position="25"/>
        <end position="769"/>
    </location>
</feature>
<keyword evidence="4" id="KW-0410">Iron transport</keyword>
<keyword evidence="8 12" id="KW-0798">TonB box</keyword>
<evidence type="ECO:0000256" key="12">
    <source>
        <dbReference type="RuleBase" id="RU003357"/>
    </source>
</evidence>
<dbReference type="CDD" id="cd01347">
    <property type="entry name" value="ligand_gated_channel"/>
    <property type="match status" value="1"/>
</dbReference>
<dbReference type="Proteomes" id="UP001595444">
    <property type="component" value="Unassembled WGS sequence"/>
</dbReference>
<sequence>MRYHSTTSFSVMAWALLASSTYTAAATAENAAAEPRQLEEILITSQRREVGLQDSAVAVSAVTGASLEKDRIYNYSDLARSVASLSYTENSPLDQEFNIRGITNTRLDAPSADQSIGIFIDDVYVGRSGLLNADFYDIERVEVVRGPQGVLLGRNVVGGAISIITAKPEEETSAHVTFGYGNYNAMHTSGYITGSLSDSLTGRFSFQARHHDGYNHDILHDRDLDNLDSIQMRGQLAYAPDGSDFSARLIVDYMKDSSNGIHRVAIADPNNPGLNPWSTTRAFIAANREGGLSIRESLPEHPRYKGDNFDTPQGHKREALGLTLQMENKISDDIVLTSITGYRDGDATGVYDQSGAGPDSGFGVISPFAFSFPVNEEEKISQFTQELRLTSDYSDSRFDWILGAYYQHDKVDKYDKYWGEIPVGLPSISGESHWDNVGKTTSYAAFGQVGYQFADAWKLTAGLRYSRDKKSGTVTGIAVETGDQFFPNDTVSLTPIVGLAEGESFTTEYGESWGEFTPQAILEFTPTDNLMLYVSAAKGYKGGGFEDTPANAVAAQIAYDPETVTSYEVGAKWEFLDGRARLNTAAFTMDYKNLQVTQTDDGCLCNITDNAADAKIKGIETELQFVATDFLYIWAAGTILDTEYKDFIDSNGLVNTGNKLQRTPNYQFNIGAEVTTDFMDMPDALQIRANYSQQGKLYWLPDNFQYEDSYGLLDARITLHPADSNWSFSIWGKNLTDKLYRTNIIAFLGDEVSTLGTPRTYGIELSLDF</sequence>
<comment type="similarity">
    <text evidence="11 12">Belongs to the TonB-dependent receptor family.</text>
</comment>
<name>A0ABV7D6K1_9PROT</name>
<dbReference type="EMBL" id="JBHRSL010000010">
    <property type="protein sequence ID" value="MFC3052599.1"/>
    <property type="molecule type" value="Genomic_DNA"/>
</dbReference>
<dbReference type="Pfam" id="PF00593">
    <property type="entry name" value="TonB_dep_Rec_b-barrel"/>
    <property type="match status" value="1"/>
</dbReference>
<dbReference type="SUPFAM" id="SSF56935">
    <property type="entry name" value="Porins"/>
    <property type="match status" value="1"/>
</dbReference>
<dbReference type="InterPro" id="IPR000531">
    <property type="entry name" value="Beta-barrel_TonB"/>
</dbReference>
<dbReference type="InterPro" id="IPR039426">
    <property type="entry name" value="TonB-dep_rcpt-like"/>
</dbReference>
<dbReference type="PANTHER" id="PTHR32552">
    <property type="entry name" value="FERRICHROME IRON RECEPTOR-RELATED"/>
    <property type="match status" value="1"/>
</dbReference>
<keyword evidence="13" id="KW-0732">Signal</keyword>
<comment type="caution">
    <text evidence="16">The sequence shown here is derived from an EMBL/GenBank/DDBJ whole genome shotgun (WGS) entry which is preliminary data.</text>
</comment>
<keyword evidence="9 11" id="KW-0472">Membrane</keyword>
<gene>
    <name evidence="16" type="ORF">ACFOKA_11860</name>
</gene>
<feature type="domain" description="TonB-dependent receptor-like beta-barrel" evidence="14">
    <location>
        <begin position="270"/>
        <end position="735"/>
    </location>
</feature>
<keyword evidence="7" id="KW-0406">Ion transport</keyword>
<keyword evidence="10 11" id="KW-0998">Cell outer membrane</keyword>
<evidence type="ECO:0000256" key="13">
    <source>
        <dbReference type="SAM" id="SignalP"/>
    </source>
</evidence>
<keyword evidence="16" id="KW-0675">Receptor</keyword>
<evidence type="ECO:0000259" key="14">
    <source>
        <dbReference type="Pfam" id="PF00593"/>
    </source>
</evidence>
<dbReference type="Pfam" id="PF07715">
    <property type="entry name" value="Plug"/>
    <property type="match status" value="1"/>
</dbReference>
<evidence type="ECO:0000256" key="2">
    <source>
        <dbReference type="ARBA" id="ARBA00022448"/>
    </source>
</evidence>
<evidence type="ECO:0000256" key="10">
    <source>
        <dbReference type="ARBA" id="ARBA00023237"/>
    </source>
</evidence>
<evidence type="ECO:0000256" key="4">
    <source>
        <dbReference type="ARBA" id="ARBA00022496"/>
    </source>
</evidence>
<feature type="domain" description="TonB-dependent receptor plug" evidence="15">
    <location>
        <begin position="53"/>
        <end position="160"/>
    </location>
</feature>
<evidence type="ECO:0000256" key="1">
    <source>
        <dbReference type="ARBA" id="ARBA00004571"/>
    </source>
</evidence>